<dbReference type="PANTHER" id="PTHR14187">
    <property type="entry name" value="ALPHA KINASE/ELONGATION FACTOR 2 KINASE"/>
    <property type="match status" value="1"/>
</dbReference>
<keyword evidence="2" id="KW-1185">Reference proteome</keyword>
<protein>
    <recommendedName>
        <fullName evidence="3">Actin-like ATPase domain-containing protein</fullName>
    </recommendedName>
</protein>
<dbReference type="Proteomes" id="UP001301958">
    <property type="component" value="Unassembled WGS sequence"/>
</dbReference>
<sequence length="574" mass="65223">MSRPSGNTIAVGIDFGTTYSGVAFSCSTRIERIEVISTWDSQHINADLEKTPTSLAYDDDGNLLWGHAIPFDLKQLRLPEETRKSTNLKESRGLLQKLNLTTIEAITIYPRELSLHADDRISKSLGYSLVHESRFNVIITLPAIWPTYAQDRMMEDAREAGILDSRAGGETQLTFISEPEAATLATLTEMALDNRCDLENGDTFVVADCGDGTADLISYEMVNTNPMRLRECVRVEGNLCGAIFVDEKFTELLKHKLDVRRWNKMPDHVHHRLVTNEWEGSMKKQFDGKQRQWRIQIPYECLHDEIELGEALPKVMITSDDVEATLKKVTGQILKMVDNQIRGIVKKKGCGPKYLILAGGFGRSRYLHNALKNHVGRTECILTTVHRWIAISRGAVLHAARYSGNYRLSADVQARISRASYGVLCDARWDGEIHDYRDKVWNKILQCWVAENHPEWFQRINTVVESAAVVKYEYQRHYSLDGVAPRVIKGEIYMSKASTPPKRSKDPSVHKLCTIKWDVKVDIASLPTWTNPIGKVYHRLDFTIQMTTSGGYLDFVIYHRGKRQGSQHVVVEFK</sequence>
<evidence type="ECO:0008006" key="3">
    <source>
        <dbReference type="Google" id="ProtNLM"/>
    </source>
</evidence>
<dbReference type="AlphaFoldDB" id="A0AAN7H3F2"/>
<dbReference type="InterPro" id="IPR043129">
    <property type="entry name" value="ATPase_NBD"/>
</dbReference>
<dbReference type="EMBL" id="MU865343">
    <property type="protein sequence ID" value="KAK4226714.1"/>
    <property type="molecule type" value="Genomic_DNA"/>
</dbReference>
<organism evidence="1 2">
    <name type="scientific">Podospora fimiseda</name>
    <dbReference type="NCBI Taxonomy" id="252190"/>
    <lineage>
        <taxon>Eukaryota</taxon>
        <taxon>Fungi</taxon>
        <taxon>Dikarya</taxon>
        <taxon>Ascomycota</taxon>
        <taxon>Pezizomycotina</taxon>
        <taxon>Sordariomycetes</taxon>
        <taxon>Sordariomycetidae</taxon>
        <taxon>Sordariales</taxon>
        <taxon>Podosporaceae</taxon>
        <taxon>Podospora</taxon>
    </lineage>
</organism>
<evidence type="ECO:0000313" key="1">
    <source>
        <dbReference type="EMBL" id="KAK4226714.1"/>
    </source>
</evidence>
<dbReference type="Gene3D" id="3.30.420.40">
    <property type="match status" value="1"/>
</dbReference>
<dbReference type="SUPFAM" id="SSF53067">
    <property type="entry name" value="Actin-like ATPase domain"/>
    <property type="match status" value="2"/>
</dbReference>
<reference evidence="1" key="1">
    <citation type="journal article" date="2023" name="Mol. Phylogenet. Evol.">
        <title>Genome-scale phylogeny and comparative genomics of the fungal order Sordariales.</title>
        <authorList>
            <person name="Hensen N."/>
            <person name="Bonometti L."/>
            <person name="Westerberg I."/>
            <person name="Brannstrom I.O."/>
            <person name="Guillou S."/>
            <person name="Cros-Aarteil S."/>
            <person name="Calhoun S."/>
            <person name="Haridas S."/>
            <person name="Kuo A."/>
            <person name="Mondo S."/>
            <person name="Pangilinan J."/>
            <person name="Riley R."/>
            <person name="LaButti K."/>
            <person name="Andreopoulos B."/>
            <person name="Lipzen A."/>
            <person name="Chen C."/>
            <person name="Yan M."/>
            <person name="Daum C."/>
            <person name="Ng V."/>
            <person name="Clum A."/>
            <person name="Steindorff A."/>
            <person name="Ohm R.A."/>
            <person name="Martin F."/>
            <person name="Silar P."/>
            <person name="Natvig D.O."/>
            <person name="Lalanne C."/>
            <person name="Gautier V."/>
            <person name="Ament-Velasquez S.L."/>
            <person name="Kruys A."/>
            <person name="Hutchinson M.I."/>
            <person name="Powell A.J."/>
            <person name="Barry K."/>
            <person name="Miller A.N."/>
            <person name="Grigoriev I.V."/>
            <person name="Debuchy R."/>
            <person name="Gladieux P."/>
            <person name="Hiltunen Thoren M."/>
            <person name="Johannesson H."/>
        </authorList>
    </citation>
    <scope>NUCLEOTIDE SEQUENCE</scope>
    <source>
        <strain evidence="1">CBS 990.96</strain>
    </source>
</reference>
<dbReference type="PROSITE" id="PS51257">
    <property type="entry name" value="PROKAR_LIPOPROTEIN"/>
    <property type="match status" value="1"/>
</dbReference>
<name>A0AAN7H3F2_9PEZI</name>
<dbReference type="CDD" id="cd10170">
    <property type="entry name" value="ASKHA_NBD_HSP70"/>
    <property type="match status" value="1"/>
</dbReference>
<evidence type="ECO:0000313" key="2">
    <source>
        <dbReference type="Proteomes" id="UP001301958"/>
    </source>
</evidence>
<dbReference type="PANTHER" id="PTHR14187:SF5">
    <property type="entry name" value="HEAT SHOCK 70 KDA PROTEIN 12A"/>
    <property type="match status" value="1"/>
</dbReference>
<gene>
    <name evidence="1" type="ORF">QBC38DRAFT_528177</name>
</gene>
<comment type="caution">
    <text evidence="1">The sequence shown here is derived from an EMBL/GenBank/DDBJ whole genome shotgun (WGS) entry which is preliminary data.</text>
</comment>
<accession>A0AAN7H3F2</accession>
<reference evidence="1" key="2">
    <citation type="submission" date="2023-05" db="EMBL/GenBank/DDBJ databases">
        <authorList>
            <consortium name="Lawrence Berkeley National Laboratory"/>
            <person name="Steindorff A."/>
            <person name="Hensen N."/>
            <person name="Bonometti L."/>
            <person name="Westerberg I."/>
            <person name="Brannstrom I.O."/>
            <person name="Guillou S."/>
            <person name="Cros-Aarteil S."/>
            <person name="Calhoun S."/>
            <person name="Haridas S."/>
            <person name="Kuo A."/>
            <person name="Mondo S."/>
            <person name="Pangilinan J."/>
            <person name="Riley R."/>
            <person name="Labutti K."/>
            <person name="Andreopoulos B."/>
            <person name="Lipzen A."/>
            <person name="Chen C."/>
            <person name="Yanf M."/>
            <person name="Daum C."/>
            <person name="Ng V."/>
            <person name="Clum A."/>
            <person name="Ohm R."/>
            <person name="Martin F."/>
            <person name="Silar P."/>
            <person name="Natvig D."/>
            <person name="Lalanne C."/>
            <person name="Gautier V."/>
            <person name="Ament-Velasquez S.L."/>
            <person name="Kruys A."/>
            <person name="Hutchinson M.I."/>
            <person name="Powell A.J."/>
            <person name="Barry K."/>
            <person name="Miller A.N."/>
            <person name="Grigoriev I.V."/>
            <person name="Debuchy R."/>
            <person name="Gladieux P."/>
            <person name="Thoren M.H."/>
            <person name="Johannesson H."/>
        </authorList>
    </citation>
    <scope>NUCLEOTIDE SEQUENCE</scope>
    <source>
        <strain evidence="1">CBS 990.96</strain>
    </source>
</reference>
<proteinExistence type="predicted"/>